<sequence length="195" mass="23114">MQKLKIKLYIFEDVINIIIMGLTMNKLVIIDFNLSKSEEKDCIFTSVTSIDLTKDKSLDRANMVLPYEKLLEQSKWSANDTILRIISVPTMEDPKGYIHNNDKYNVVIDYDNNDNEYVSIYKVTTINKKTNELKYYERDIIINLDDDNDEEEDIYFSNNYETSNPTNYHLAEELSKYFDDYHKTVYEEESEESEE</sequence>
<reference evidence="1" key="1">
    <citation type="journal article" date="2017" name="Science">
        <title>Giant viruses with an expanded complement of translation system components.</title>
        <authorList>
            <person name="Schulz F."/>
            <person name="Yutin N."/>
            <person name="Ivanova N.N."/>
            <person name="Ortega D.R."/>
            <person name="Lee T.K."/>
            <person name="Vierheilig J."/>
            <person name="Daims H."/>
            <person name="Horn M."/>
            <person name="Wagner M."/>
            <person name="Jensen G.J."/>
            <person name="Kyrpides N.C."/>
            <person name="Koonin E.V."/>
            <person name="Woyke T."/>
        </authorList>
    </citation>
    <scope>NUCLEOTIDE SEQUENCE</scope>
    <source>
        <strain evidence="1">CTV1</strain>
    </source>
</reference>
<evidence type="ECO:0000313" key="1">
    <source>
        <dbReference type="EMBL" id="ARF08935.1"/>
    </source>
</evidence>
<proteinExistence type="predicted"/>
<gene>
    <name evidence="1" type="ORF">Catovirus_1_985</name>
</gene>
<organism evidence="1">
    <name type="scientific">Catovirus CTV1</name>
    <dbReference type="NCBI Taxonomy" id="1977631"/>
    <lineage>
        <taxon>Viruses</taxon>
        <taxon>Varidnaviria</taxon>
        <taxon>Bamfordvirae</taxon>
        <taxon>Nucleocytoviricota</taxon>
        <taxon>Megaviricetes</taxon>
        <taxon>Imitervirales</taxon>
        <taxon>Mimiviridae</taxon>
        <taxon>Klosneuvirinae</taxon>
        <taxon>Catovirus</taxon>
    </lineage>
</organism>
<accession>A0A1V0SB42</accession>
<dbReference type="EMBL" id="KY684083">
    <property type="protein sequence ID" value="ARF08935.1"/>
    <property type="molecule type" value="Genomic_DNA"/>
</dbReference>
<name>A0A1V0SB42_9VIRU</name>
<protein>
    <submittedName>
        <fullName evidence="1">Uncharacterized protein</fullName>
    </submittedName>
</protein>